<feature type="transmembrane region" description="Helical" evidence="6">
    <location>
        <begin position="123"/>
        <end position="144"/>
    </location>
</feature>
<reference evidence="7 8" key="1">
    <citation type="journal article" date="2016" name="Genome Biol. Evol.">
        <title>Divergent and convergent evolution of fungal pathogenicity.</title>
        <authorList>
            <person name="Shang Y."/>
            <person name="Xiao G."/>
            <person name="Zheng P."/>
            <person name="Cen K."/>
            <person name="Zhan S."/>
            <person name="Wang C."/>
        </authorList>
    </citation>
    <scope>NUCLEOTIDE SEQUENCE [LARGE SCALE GENOMIC DNA]</scope>
    <source>
        <strain evidence="7 8">ARSEF 7405</strain>
    </source>
</reference>
<keyword evidence="2 6" id="KW-0812">Transmembrane</keyword>
<feature type="transmembrane region" description="Helical" evidence="6">
    <location>
        <begin position="156"/>
        <end position="175"/>
    </location>
</feature>
<evidence type="ECO:0000256" key="5">
    <source>
        <dbReference type="SAM" id="MobiDB-lite"/>
    </source>
</evidence>
<evidence type="ECO:0000313" key="7">
    <source>
        <dbReference type="EMBL" id="KZZ86909.1"/>
    </source>
</evidence>
<feature type="transmembrane region" description="Helical" evidence="6">
    <location>
        <begin position="53"/>
        <end position="72"/>
    </location>
</feature>
<keyword evidence="8" id="KW-1185">Reference proteome</keyword>
<protein>
    <submittedName>
        <fullName evidence="7">Uncharacterized protein</fullName>
    </submittedName>
</protein>
<comment type="subcellular location">
    <subcellularLocation>
        <location evidence="1">Membrane</location>
        <topology evidence="1">Multi-pass membrane protein</topology>
    </subcellularLocation>
</comment>
<evidence type="ECO:0000256" key="3">
    <source>
        <dbReference type="ARBA" id="ARBA00022989"/>
    </source>
</evidence>
<accession>A0A167V1L5</accession>
<evidence type="ECO:0000256" key="4">
    <source>
        <dbReference type="ARBA" id="ARBA00023136"/>
    </source>
</evidence>
<sequence length="262" mass="29138">MGFLLATGYSWLETFGWKRYNLVASSDIEIPQRSPERFRTEIYFSHRAKIVRGLLYGMISGILSAHTLLLAKSVVELLVRTLLQGSNQFQDLGSWVLLLFMVTLALVQLYFLHCGLKLCSTSVLYPFVFCIYNVIAILDGLIYFSESADKLTVSDGAAIAIGTVILLVGVAFLSWKLDREERCSAAIENDDLYPADRTSSGSGALASARRHCTGIIEPVCDEHRPLLGHNYLESFHSTRQHGLSNEADSYGTCPKTSTDQRK</sequence>
<dbReference type="Proteomes" id="UP000242877">
    <property type="component" value="Unassembled WGS sequence"/>
</dbReference>
<keyword evidence="4 6" id="KW-0472">Membrane</keyword>
<feature type="region of interest" description="Disordered" evidence="5">
    <location>
        <begin position="242"/>
        <end position="262"/>
    </location>
</feature>
<dbReference type="AlphaFoldDB" id="A0A167V1L5"/>
<dbReference type="Pfam" id="PF05653">
    <property type="entry name" value="Mg_trans_NIPA"/>
    <property type="match status" value="1"/>
</dbReference>
<gene>
    <name evidence="7" type="ORF">AAP_06099</name>
</gene>
<feature type="transmembrane region" description="Helical" evidence="6">
    <location>
        <begin position="92"/>
        <end position="111"/>
    </location>
</feature>
<dbReference type="OrthoDB" id="2504919at2759"/>
<organism evidence="7 8">
    <name type="scientific">Ascosphaera apis ARSEF 7405</name>
    <dbReference type="NCBI Taxonomy" id="392613"/>
    <lineage>
        <taxon>Eukaryota</taxon>
        <taxon>Fungi</taxon>
        <taxon>Dikarya</taxon>
        <taxon>Ascomycota</taxon>
        <taxon>Pezizomycotina</taxon>
        <taxon>Eurotiomycetes</taxon>
        <taxon>Eurotiomycetidae</taxon>
        <taxon>Onygenales</taxon>
        <taxon>Ascosphaeraceae</taxon>
        <taxon>Ascosphaera</taxon>
    </lineage>
</organism>
<dbReference type="GO" id="GO:0016020">
    <property type="term" value="C:membrane"/>
    <property type="evidence" value="ECO:0007669"/>
    <property type="project" value="UniProtKB-SubCell"/>
</dbReference>
<keyword evidence="3 6" id="KW-1133">Transmembrane helix</keyword>
<evidence type="ECO:0000256" key="1">
    <source>
        <dbReference type="ARBA" id="ARBA00004141"/>
    </source>
</evidence>
<dbReference type="GO" id="GO:0015095">
    <property type="term" value="F:magnesium ion transmembrane transporter activity"/>
    <property type="evidence" value="ECO:0007669"/>
    <property type="project" value="InterPro"/>
</dbReference>
<dbReference type="EMBL" id="AZGZ01000043">
    <property type="protein sequence ID" value="KZZ86909.1"/>
    <property type="molecule type" value="Genomic_DNA"/>
</dbReference>
<evidence type="ECO:0000256" key="2">
    <source>
        <dbReference type="ARBA" id="ARBA00022692"/>
    </source>
</evidence>
<name>A0A167V1L5_9EURO</name>
<comment type="caution">
    <text evidence="7">The sequence shown here is derived from an EMBL/GenBank/DDBJ whole genome shotgun (WGS) entry which is preliminary data.</text>
</comment>
<dbReference type="VEuPathDB" id="FungiDB:AAP_06099"/>
<evidence type="ECO:0000256" key="6">
    <source>
        <dbReference type="SAM" id="Phobius"/>
    </source>
</evidence>
<dbReference type="PANTHER" id="PTHR12570:SF86">
    <property type="entry name" value="ADR321CP"/>
    <property type="match status" value="1"/>
</dbReference>
<dbReference type="InterPro" id="IPR008521">
    <property type="entry name" value="Mg_trans_NIPA"/>
</dbReference>
<evidence type="ECO:0000313" key="8">
    <source>
        <dbReference type="Proteomes" id="UP000242877"/>
    </source>
</evidence>
<dbReference type="PANTHER" id="PTHR12570">
    <property type="match status" value="1"/>
</dbReference>
<proteinExistence type="predicted"/>